<keyword evidence="8 12" id="KW-0798">TonB box</keyword>
<feature type="chain" id="PRO_5045134455" evidence="13">
    <location>
        <begin position="25"/>
        <end position="748"/>
    </location>
</feature>
<feature type="signal peptide" evidence="13">
    <location>
        <begin position="1"/>
        <end position="24"/>
    </location>
</feature>
<dbReference type="PANTHER" id="PTHR32552">
    <property type="entry name" value="FERRICHROME IRON RECEPTOR-RELATED"/>
    <property type="match status" value="1"/>
</dbReference>
<dbReference type="InterPro" id="IPR039426">
    <property type="entry name" value="TonB-dep_rcpt-like"/>
</dbReference>
<protein>
    <submittedName>
        <fullName evidence="16">Iron complex outermembrane receptor protein</fullName>
    </submittedName>
</protein>
<evidence type="ECO:0000256" key="10">
    <source>
        <dbReference type="ARBA" id="ARBA00023237"/>
    </source>
</evidence>
<keyword evidence="13" id="KW-0732">Signal</keyword>
<keyword evidence="3 11" id="KW-1134">Transmembrane beta strand</keyword>
<dbReference type="InterPro" id="IPR000531">
    <property type="entry name" value="Beta-barrel_TonB"/>
</dbReference>
<comment type="subcellular location">
    <subcellularLocation>
        <location evidence="1 11">Cell outer membrane</location>
        <topology evidence="1 11">Multi-pass membrane protein</topology>
    </subcellularLocation>
</comment>
<evidence type="ECO:0000259" key="15">
    <source>
        <dbReference type="Pfam" id="PF07715"/>
    </source>
</evidence>
<feature type="domain" description="TonB-dependent receptor-like beta-barrel" evidence="14">
    <location>
        <begin position="288"/>
        <end position="712"/>
    </location>
</feature>
<evidence type="ECO:0000256" key="8">
    <source>
        <dbReference type="ARBA" id="ARBA00023077"/>
    </source>
</evidence>
<evidence type="ECO:0000256" key="11">
    <source>
        <dbReference type="PROSITE-ProRule" id="PRU01360"/>
    </source>
</evidence>
<evidence type="ECO:0000256" key="3">
    <source>
        <dbReference type="ARBA" id="ARBA00022452"/>
    </source>
</evidence>
<dbReference type="PROSITE" id="PS52016">
    <property type="entry name" value="TONB_DEPENDENT_REC_3"/>
    <property type="match status" value="1"/>
</dbReference>
<evidence type="ECO:0000256" key="6">
    <source>
        <dbReference type="ARBA" id="ARBA00023004"/>
    </source>
</evidence>
<evidence type="ECO:0000256" key="2">
    <source>
        <dbReference type="ARBA" id="ARBA00022448"/>
    </source>
</evidence>
<evidence type="ECO:0000313" key="17">
    <source>
        <dbReference type="Proteomes" id="UP001228905"/>
    </source>
</evidence>
<keyword evidence="5 11" id="KW-0812">Transmembrane</keyword>
<evidence type="ECO:0000256" key="7">
    <source>
        <dbReference type="ARBA" id="ARBA00023065"/>
    </source>
</evidence>
<evidence type="ECO:0000256" key="9">
    <source>
        <dbReference type="ARBA" id="ARBA00023136"/>
    </source>
</evidence>
<dbReference type="EMBL" id="JAUSVS010000004">
    <property type="protein sequence ID" value="MDQ0464856.1"/>
    <property type="molecule type" value="Genomic_DNA"/>
</dbReference>
<keyword evidence="2 11" id="KW-0813">Transport</keyword>
<dbReference type="Pfam" id="PF07715">
    <property type="entry name" value="Plug"/>
    <property type="match status" value="1"/>
</dbReference>
<evidence type="ECO:0000256" key="13">
    <source>
        <dbReference type="SAM" id="SignalP"/>
    </source>
</evidence>
<proteinExistence type="inferred from homology"/>
<evidence type="ECO:0000256" key="1">
    <source>
        <dbReference type="ARBA" id="ARBA00004571"/>
    </source>
</evidence>
<sequence length="748" mass="81384">MTRNHRIALLAATALTAAPALAWAAEPPANQDTTIGEIVVTAQKKSERLLDVGLAVTSIDSTQLSEARVSQTTDLTGQVPNVDVKQNIPGAQAIVTVRGVGLNDFSSTNNSTVGVYVDDVFLASFAQMDFNFYDLERVEVLKGPQGTLYGRNSTAGAINIISAAPSMAGNSGQVSVGYGNFQTFEADGYANLVVSDNLAFRFSAKTVQQEEGYWRSRVLNDDLGEQNLLLGRAQMLWTPTEATTVKLKLEGERSRSSLGVGKFFGTIPTGPGITCPNFNNPAVCVDQHGYTDTSRDPFTGDWNHDAPYDVDQWNATLHIDSDLGWAKLAWVTGYIDFKRGFYIDADAAPTTDVEFDQNDKVRQFTQEIRLSGEAGSAEWLLGGYYSWDRVQTHTPGFLDSLFVTHVLITADQETRTQALFGQVKWRLGETLSLTTGLRYTSEDRDYVGGTTDTNPFSSSFLCFVAGACGFPPNPGQHVLTFTDDSISDQNWSWRVGLDYKPSSDTLLYVAVARGVKSGGFFNGVSTSNAALAPYKPEELTDYEAGWKAQLFDRSMLIDASVFYYDYTNLQTQVFTTVGAVTLIKLGNVDTATVKGADLTVTWKPVRGLTLRGGLGLLDTKLGSFSLGPGTPVPAGNKLPNAPDLTFNGSARYEWSLAGDWTASVQGSGHYSDAVYKEALNTPYLSADSYWLFDARAGISNGDWDLSVWGKNLGDERYVTQATDDGLGMGYRVFNAPRTFGITVTRNFN</sequence>
<keyword evidence="7" id="KW-0406">Ion transport</keyword>
<evidence type="ECO:0000256" key="5">
    <source>
        <dbReference type="ARBA" id="ARBA00022692"/>
    </source>
</evidence>
<dbReference type="SUPFAM" id="SSF56935">
    <property type="entry name" value="Porins"/>
    <property type="match status" value="1"/>
</dbReference>
<dbReference type="RefSeq" id="WP_307349813.1">
    <property type="nucleotide sequence ID" value="NZ_JAUSVS010000004.1"/>
</dbReference>
<dbReference type="Gene3D" id="2.40.170.20">
    <property type="entry name" value="TonB-dependent receptor, beta-barrel domain"/>
    <property type="match status" value="1"/>
</dbReference>
<feature type="domain" description="TonB-dependent receptor plug" evidence="15">
    <location>
        <begin position="50"/>
        <end position="157"/>
    </location>
</feature>
<comment type="similarity">
    <text evidence="11 12">Belongs to the TonB-dependent receptor family.</text>
</comment>
<dbReference type="Pfam" id="PF00593">
    <property type="entry name" value="TonB_dep_Rec_b-barrel"/>
    <property type="match status" value="1"/>
</dbReference>
<comment type="caution">
    <text evidence="16">The sequence shown here is derived from an EMBL/GenBank/DDBJ whole genome shotgun (WGS) entry which is preliminary data.</text>
</comment>
<accession>A0ABU0IS76</accession>
<organism evidence="16 17">
    <name type="scientific">Caulobacter ginsengisoli</name>
    <dbReference type="NCBI Taxonomy" id="400775"/>
    <lineage>
        <taxon>Bacteria</taxon>
        <taxon>Pseudomonadati</taxon>
        <taxon>Pseudomonadota</taxon>
        <taxon>Alphaproteobacteria</taxon>
        <taxon>Caulobacterales</taxon>
        <taxon>Caulobacteraceae</taxon>
        <taxon>Caulobacter</taxon>
    </lineage>
</organism>
<dbReference type="InterPro" id="IPR012910">
    <property type="entry name" value="Plug_dom"/>
</dbReference>
<dbReference type="InterPro" id="IPR036942">
    <property type="entry name" value="Beta-barrel_TonB_sf"/>
</dbReference>
<keyword evidence="4" id="KW-0410">Iron transport</keyword>
<dbReference type="PANTHER" id="PTHR32552:SF81">
    <property type="entry name" value="TONB-DEPENDENT OUTER MEMBRANE RECEPTOR"/>
    <property type="match status" value="1"/>
</dbReference>
<evidence type="ECO:0000259" key="14">
    <source>
        <dbReference type="Pfam" id="PF00593"/>
    </source>
</evidence>
<keyword evidence="9 11" id="KW-0472">Membrane</keyword>
<gene>
    <name evidence="16" type="ORF">QO010_002640</name>
</gene>
<keyword evidence="16" id="KW-0675">Receptor</keyword>
<keyword evidence="10 11" id="KW-0998">Cell outer membrane</keyword>
<dbReference type="Proteomes" id="UP001228905">
    <property type="component" value="Unassembled WGS sequence"/>
</dbReference>
<reference evidence="16 17" key="1">
    <citation type="submission" date="2023-07" db="EMBL/GenBank/DDBJ databases">
        <title>Genomic Encyclopedia of Type Strains, Phase IV (KMG-IV): sequencing the most valuable type-strain genomes for metagenomic binning, comparative biology and taxonomic classification.</title>
        <authorList>
            <person name="Goeker M."/>
        </authorList>
    </citation>
    <scope>NUCLEOTIDE SEQUENCE [LARGE SCALE GENOMIC DNA]</scope>
    <source>
        <strain evidence="16 17">DSM 18695</strain>
    </source>
</reference>
<evidence type="ECO:0000256" key="12">
    <source>
        <dbReference type="RuleBase" id="RU003357"/>
    </source>
</evidence>
<evidence type="ECO:0000313" key="16">
    <source>
        <dbReference type="EMBL" id="MDQ0464856.1"/>
    </source>
</evidence>
<evidence type="ECO:0000256" key="4">
    <source>
        <dbReference type="ARBA" id="ARBA00022496"/>
    </source>
</evidence>
<name>A0ABU0IS76_9CAUL</name>
<keyword evidence="6" id="KW-0408">Iron</keyword>
<keyword evidence="17" id="KW-1185">Reference proteome</keyword>